<accession>A0A8I0A6P8</accession>
<dbReference type="Proteomes" id="UP000662088">
    <property type="component" value="Unassembled WGS sequence"/>
</dbReference>
<keyword evidence="3" id="KW-1185">Reference proteome</keyword>
<evidence type="ECO:0000313" key="3">
    <source>
        <dbReference type="Proteomes" id="UP000662088"/>
    </source>
</evidence>
<organism evidence="2 3">
    <name type="scientific">Clostridium lentum</name>
    <dbReference type="NCBI Taxonomy" id="2763037"/>
    <lineage>
        <taxon>Bacteria</taxon>
        <taxon>Bacillati</taxon>
        <taxon>Bacillota</taxon>
        <taxon>Clostridia</taxon>
        <taxon>Eubacteriales</taxon>
        <taxon>Clostridiaceae</taxon>
        <taxon>Clostridium</taxon>
    </lineage>
</organism>
<name>A0A8I0A6P8_9CLOT</name>
<comment type="caution">
    <text evidence="2">The sequence shown here is derived from an EMBL/GenBank/DDBJ whole genome shotgun (WGS) entry which is preliminary data.</text>
</comment>
<evidence type="ECO:0000313" key="2">
    <source>
        <dbReference type="EMBL" id="MBC5641098.1"/>
    </source>
</evidence>
<dbReference type="GO" id="GO:0015074">
    <property type="term" value="P:DNA integration"/>
    <property type="evidence" value="ECO:0007669"/>
    <property type="project" value="InterPro"/>
</dbReference>
<feature type="non-terminal residue" evidence="2">
    <location>
        <position position="1"/>
    </location>
</feature>
<proteinExistence type="predicted"/>
<sequence>KNTYRTFEEANIAIFKYIEGWYNRKRIHSSINYMTPEQCELLVRSAA</sequence>
<dbReference type="InterPro" id="IPR001584">
    <property type="entry name" value="Integrase_cat-core"/>
</dbReference>
<dbReference type="Pfam" id="PF13333">
    <property type="entry name" value="rve_2"/>
    <property type="match status" value="1"/>
</dbReference>
<gene>
    <name evidence="2" type="ORF">H8R92_11890</name>
</gene>
<dbReference type="RefSeq" id="WP_186835576.1">
    <property type="nucleotide sequence ID" value="NZ_JACOOQ010000023.1"/>
</dbReference>
<protein>
    <submittedName>
        <fullName evidence="2">IS3 family transposase</fullName>
    </submittedName>
</protein>
<evidence type="ECO:0000259" key="1">
    <source>
        <dbReference type="Pfam" id="PF13333"/>
    </source>
</evidence>
<dbReference type="AlphaFoldDB" id="A0A8I0A6P8"/>
<reference evidence="2" key="1">
    <citation type="submission" date="2020-08" db="EMBL/GenBank/DDBJ databases">
        <title>Genome public.</title>
        <authorList>
            <person name="Liu C."/>
            <person name="Sun Q."/>
        </authorList>
    </citation>
    <scope>NUCLEOTIDE SEQUENCE</scope>
    <source>
        <strain evidence="2">NSJ-42</strain>
    </source>
</reference>
<dbReference type="EMBL" id="JACOOQ010000023">
    <property type="protein sequence ID" value="MBC5641098.1"/>
    <property type="molecule type" value="Genomic_DNA"/>
</dbReference>
<feature type="domain" description="Integrase catalytic" evidence="1">
    <location>
        <begin position="2"/>
        <end position="38"/>
    </location>
</feature>